<evidence type="ECO:0000256" key="4">
    <source>
        <dbReference type="ARBA" id="ARBA00022777"/>
    </source>
</evidence>
<proteinExistence type="inferred from homology"/>
<dbReference type="SUPFAM" id="SSF56024">
    <property type="entry name" value="Phospholipase D/nuclease"/>
    <property type="match status" value="2"/>
</dbReference>
<keyword evidence="6" id="KW-0460">Magnesium</keyword>
<feature type="binding site" evidence="6">
    <location>
        <position position="376"/>
    </location>
    <ligand>
        <name>Mg(2+)</name>
        <dbReference type="ChEBI" id="CHEBI:18420"/>
    </ligand>
</feature>
<keyword evidence="1 6" id="KW-0597">Phosphoprotein</keyword>
<evidence type="ECO:0000256" key="2">
    <source>
        <dbReference type="ARBA" id="ARBA00022679"/>
    </source>
</evidence>
<dbReference type="InterPro" id="IPR024953">
    <property type="entry name" value="PP_kinase_middle"/>
</dbReference>
<dbReference type="GO" id="GO:0005524">
    <property type="term" value="F:ATP binding"/>
    <property type="evidence" value="ECO:0007669"/>
    <property type="project" value="UniProtKB-KW"/>
</dbReference>
<feature type="binding site" evidence="6">
    <location>
        <position position="47"/>
    </location>
    <ligand>
        <name>ATP</name>
        <dbReference type="ChEBI" id="CHEBI:30616"/>
    </ligand>
</feature>
<comment type="similarity">
    <text evidence="6 7">Belongs to the polyphosphate kinase 1 (PPK1) family.</text>
</comment>
<dbReference type="RefSeq" id="WP_079547214.1">
    <property type="nucleotide sequence ID" value="NZ_CP117826.1"/>
</dbReference>
<organism evidence="12">
    <name type="scientific">Christensenella massiliensis</name>
    <dbReference type="NCBI Taxonomy" id="1805714"/>
    <lineage>
        <taxon>Bacteria</taxon>
        <taxon>Bacillati</taxon>
        <taxon>Bacillota</taxon>
        <taxon>Clostridia</taxon>
        <taxon>Christensenellales</taxon>
        <taxon>Christensenellaceae</taxon>
        <taxon>Christensenella</taxon>
    </lineage>
</organism>
<feature type="domain" description="Polyphosphate kinase middle" evidence="8">
    <location>
        <begin position="124"/>
        <end position="300"/>
    </location>
</feature>
<dbReference type="GO" id="GO:0006799">
    <property type="term" value="P:polyphosphate biosynthetic process"/>
    <property type="evidence" value="ECO:0007669"/>
    <property type="project" value="UniProtKB-UniRule"/>
</dbReference>
<reference evidence="12" key="1">
    <citation type="submission" date="2023-02" db="EMBL/GenBank/DDBJ databases">
        <title>Gut commensal Christensenella minuta modulates host metabolism via a new class of secondary bile acids.</title>
        <authorList>
            <person name="Liu C."/>
        </authorList>
    </citation>
    <scope>NUCLEOTIDE SEQUENCE</scope>
    <source>
        <strain evidence="12">CA70</strain>
    </source>
</reference>
<evidence type="ECO:0000313" key="12">
    <source>
        <dbReference type="EMBL" id="XCC62976.1"/>
    </source>
</evidence>
<dbReference type="PANTHER" id="PTHR30218">
    <property type="entry name" value="POLYPHOSPHATE KINASE"/>
    <property type="match status" value="1"/>
</dbReference>
<name>A0AAU8AB44_9FIRM</name>
<evidence type="ECO:0000259" key="8">
    <source>
        <dbReference type="Pfam" id="PF02503"/>
    </source>
</evidence>
<dbReference type="InterPro" id="IPR041108">
    <property type="entry name" value="PP_kinase_C_1"/>
</dbReference>
<keyword evidence="5 6" id="KW-0067">ATP-binding</keyword>
<dbReference type="Pfam" id="PF02503">
    <property type="entry name" value="PP_kinase"/>
    <property type="match status" value="1"/>
</dbReference>
<dbReference type="EMBL" id="CP117826">
    <property type="protein sequence ID" value="XCC62976.1"/>
    <property type="molecule type" value="Genomic_DNA"/>
</dbReference>
<evidence type="ECO:0000256" key="1">
    <source>
        <dbReference type="ARBA" id="ARBA00022553"/>
    </source>
</evidence>
<dbReference type="Gene3D" id="3.30.1840.10">
    <property type="entry name" value="Polyphosphate kinase middle domain"/>
    <property type="match status" value="1"/>
</dbReference>
<evidence type="ECO:0000259" key="10">
    <source>
        <dbReference type="Pfam" id="PF13090"/>
    </source>
</evidence>
<evidence type="ECO:0000256" key="5">
    <source>
        <dbReference type="ARBA" id="ARBA00022840"/>
    </source>
</evidence>
<dbReference type="NCBIfam" id="TIGR03705">
    <property type="entry name" value="poly_P_kin"/>
    <property type="match status" value="1"/>
</dbReference>
<dbReference type="GO" id="GO:0009358">
    <property type="term" value="C:polyphosphate kinase complex"/>
    <property type="evidence" value="ECO:0007669"/>
    <property type="project" value="InterPro"/>
</dbReference>
<dbReference type="SUPFAM" id="SSF140356">
    <property type="entry name" value="PPK N-terminal domain-like"/>
    <property type="match status" value="1"/>
</dbReference>
<dbReference type="PANTHER" id="PTHR30218:SF0">
    <property type="entry name" value="POLYPHOSPHATE KINASE"/>
    <property type="match status" value="1"/>
</dbReference>
<dbReference type="AlphaFoldDB" id="A0AAU8AB44"/>
<protein>
    <recommendedName>
        <fullName evidence="6 7">Polyphosphate kinase</fullName>
        <ecNumber evidence="6 7">2.7.4.1</ecNumber>
    </recommendedName>
    <alternativeName>
        <fullName evidence="6">ATP-polyphosphate phosphotransferase</fullName>
    </alternativeName>
    <alternativeName>
        <fullName evidence="6">Polyphosphoric acid kinase</fullName>
    </alternativeName>
</protein>
<dbReference type="InterPro" id="IPR025198">
    <property type="entry name" value="PPK_N_dom"/>
</dbReference>
<gene>
    <name evidence="12" type="primary">ppk1</name>
    <name evidence="6" type="synonym">ppk</name>
    <name evidence="12" type="ORF">PUP29_03405</name>
</gene>
<dbReference type="GO" id="GO:0008976">
    <property type="term" value="F:polyphosphate kinase activity"/>
    <property type="evidence" value="ECO:0007669"/>
    <property type="project" value="UniProtKB-UniRule"/>
</dbReference>
<feature type="domain" description="Polyphosphate kinase N-terminal" evidence="9">
    <location>
        <begin position="10"/>
        <end position="113"/>
    </location>
</feature>
<dbReference type="Pfam" id="PF13090">
    <property type="entry name" value="PP_kinase_C"/>
    <property type="match status" value="1"/>
</dbReference>
<evidence type="ECO:0000256" key="3">
    <source>
        <dbReference type="ARBA" id="ARBA00022741"/>
    </source>
</evidence>
<keyword evidence="6" id="KW-0479">Metal-binding</keyword>
<dbReference type="InterPro" id="IPR036830">
    <property type="entry name" value="PP_kinase_middle_dom_sf"/>
</dbReference>
<keyword evidence="2 6" id="KW-0808">Transferase</keyword>
<dbReference type="HAMAP" id="MF_00347">
    <property type="entry name" value="Polyphosphate_kinase"/>
    <property type="match status" value="1"/>
</dbReference>
<comment type="PTM">
    <text evidence="6 7">An intermediate of this reaction is the autophosphorylated ppk in which a phosphate is covalently linked to a histidine residue through a N-P bond.</text>
</comment>
<dbReference type="NCBIfam" id="NF003921">
    <property type="entry name" value="PRK05443.2-2"/>
    <property type="match status" value="1"/>
</dbReference>
<dbReference type="PIRSF" id="PIRSF015589">
    <property type="entry name" value="PP_kinase"/>
    <property type="match status" value="1"/>
</dbReference>
<feature type="binding site" evidence="6">
    <location>
        <position position="470"/>
    </location>
    <ligand>
        <name>ATP</name>
        <dbReference type="ChEBI" id="CHEBI:30616"/>
    </ligand>
</feature>
<dbReference type="GO" id="GO:0046872">
    <property type="term" value="F:metal ion binding"/>
    <property type="evidence" value="ECO:0007669"/>
    <property type="project" value="UniProtKB-KW"/>
</dbReference>
<keyword evidence="4 6" id="KW-0418">Kinase</keyword>
<accession>A0AAU8AB44</accession>
<dbReference type="Gene3D" id="3.30.870.10">
    <property type="entry name" value="Endonuclease Chain A"/>
    <property type="match status" value="2"/>
</dbReference>
<keyword evidence="3 6" id="KW-0547">Nucleotide-binding</keyword>
<dbReference type="InterPro" id="IPR036832">
    <property type="entry name" value="PPK_N_dom_sf"/>
</dbReference>
<feature type="binding site" evidence="6">
    <location>
        <position position="594"/>
    </location>
    <ligand>
        <name>ATP</name>
        <dbReference type="ChEBI" id="CHEBI:30616"/>
    </ligand>
</feature>
<sequence length="709" mass="81982">MAENKYKHLINRDLSWIKFNERVLEEAEDKSNPLFERLNFIAIYHSNLSEFLMVRVGGLHDRLLLKKDEIDPRSGMTTLEQLRAINREIHRLTPRKNRALIEILRELEDYQIFYRMGAHLTKYEERFLERYFERNVLPLLSPHILDKHHPFPFLQNNTVYIAVLLKSKEGKSQLGIIPASGYFERLLLLPSKYIKFTLIEDLIYHFAERVFPRHKIEARSIFSITRNADIDADEAFFDYDMSYRDIMEIIVKKRKKLEPVRLDICRSQSDEITKRLMKHLGLTQEDVFFNEMPTILSFVSDLRNQLTDEKYKPLFYPPLVPQPSGKIDQNKKLIPQLQKKDLLLSYPYQDMKTFIRLLDEAAVNPNVMSIKITLYRVARNSKVIDALIRAAENGKEVITVVELRARFDEQNNIDWSKRLQEAGASLIYGIEDYKVHSKLLLITLRKKDGSLGFITQIGTGNYNESTAKLYTDLSLITANEEIAMNAQDVFKNLCMGSLVENSDILMVSPLTLKQSVLRYIDQEILMAKSGAPAELIFKINSLNDTDIIKRLIAASDAGVKIKMIVRGICCLNVEKTGKTRNIEISSIVGRYLEHSRVYMFGPKERRKIYISSADFMSRNTERRVEVAVPILDPDLKEEIDQLIDIQLMDNVKARHQIGKGVYQKLPVPPGAPSVDSQIELFRCAYLEAGNPLPEWLVRKGSVPLPEDSR</sequence>
<dbReference type="InterPro" id="IPR025200">
    <property type="entry name" value="PPK_C_dom2"/>
</dbReference>
<dbReference type="EC" id="2.7.4.1" evidence="6 7"/>
<evidence type="ECO:0000256" key="7">
    <source>
        <dbReference type="RuleBase" id="RU003800"/>
    </source>
</evidence>
<feature type="binding site" evidence="6">
    <location>
        <position position="406"/>
    </location>
    <ligand>
        <name>Mg(2+)</name>
        <dbReference type="ChEBI" id="CHEBI:18420"/>
    </ligand>
</feature>
<dbReference type="SUPFAM" id="SSF143724">
    <property type="entry name" value="PHP14-like"/>
    <property type="match status" value="1"/>
</dbReference>
<comment type="catalytic activity">
    <reaction evidence="6 7">
        <text>[phosphate](n) + ATP = [phosphate](n+1) + ADP</text>
        <dbReference type="Rhea" id="RHEA:19573"/>
        <dbReference type="Rhea" id="RHEA-COMP:9859"/>
        <dbReference type="Rhea" id="RHEA-COMP:14280"/>
        <dbReference type="ChEBI" id="CHEBI:16838"/>
        <dbReference type="ChEBI" id="CHEBI:30616"/>
        <dbReference type="ChEBI" id="CHEBI:456216"/>
        <dbReference type="EC" id="2.7.4.1"/>
    </reaction>
</comment>
<evidence type="ECO:0000259" key="9">
    <source>
        <dbReference type="Pfam" id="PF13089"/>
    </source>
</evidence>
<evidence type="ECO:0000259" key="11">
    <source>
        <dbReference type="Pfam" id="PF17941"/>
    </source>
</evidence>
<feature type="binding site" evidence="6">
    <location>
        <position position="566"/>
    </location>
    <ligand>
        <name>ATP</name>
        <dbReference type="ChEBI" id="CHEBI:30616"/>
    </ligand>
</feature>
<feature type="domain" description="Polyphosphate kinase C-terminal" evidence="11">
    <location>
        <begin position="334"/>
        <end position="494"/>
    </location>
</feature>
<dbReference type="InterPro" id="IPR003414">
    <property type="entry name" value="PP_kinase"/>
</dbReference>
<dbReference type="NCBIfam" id="NF003917">
    <property type="entry name" value="PRK05443.1-1"/>
    <property type="match status" value="1"/>
</dbReference>
<comment type="cofactor">
    <cofactor evidence="6">
        <name>Mg(2+)</name>
        <dbReference type="ChEBI" id="CHEBI:18420"/>
    </cofactor>
</comment>
<dbReference type="Gene3D" id="1.20.58.310">
    <property type="entry name" value="Polyphosphate kinase N-terminal domain"/>
    <property type="match status" value="1"/>
</dbReference>
<evidence type="ECO:0000256" key="6">
    <source>
        <dbReference type="HAMAP-Rule" id="MF_00347"/>
    </source>
</evidence>
<dbReference type="Pfam" id="PF13089">
    <property type="entry name" value="PP_kinase_N"/>
    <property type="match status" value="1"/>
</dbReference>
<comment type="function">
    <text evidence="6 7">Catalyzes the reversible transfer of the terminal phosphate of ATP to form a long-chain polyphosphate (polyP).</text>
</comment>
<dbReference type="Pfam" id="PF17941">
    <property type="entry name" value="PP_kinase_C_1"/>
    <property type="match status" value="1"/>
</dbReference>
<feature type="domain" description="Polyphosphate kinase C-terminal" evidence="10">
    <location>
        <begin position="505"/>
        <end position="677"/>
    </location>
</feature>
<feature type="active site" description="Phosphohistidine intermediate" evidence="6">
    <location>
        <position position="436"/>
    </location>
</feature>